<dbReference type="RefSeq" id="WP_069154066.1">
    <property type="nucleotide sequence ID" value="NZ_MCGH01000003.1"/>
</dbReference>
<comment type="caution">
    <text evidence="1">The sequence shown here is derived from an EMBL/GenBank/DDBJ whole genome shotgun (WGS) entry which is preliminary data.</text>
</comment>
<accession>A0A1E3A586</accession>
<reference evidence="1 2" key="1">
    <citation type="submission" date="2016-07" db="EMBL/GenBank/DDBJ databases">
        <title>Characterization of isolates of Eisenbergiella tayi derived from blood cultures, using whole genome sequencing.</title>
        <authorList>
            <person name="Burdz T."/>
            <person name="Wiebe D."/>
            <person name="Huynh C."/>
            <person name="Bernard K."/>
        </authorList>
    </citation>
    <scope>NUCLEOTIDE SEQUENCE [LARGE SCALE GENOMIC DNA]</scope>
    <source>
        <strain evidence="1 2">NML 110608</strain>
    </source>
</reference>
<dbReference type="AlphaFoldDB" id="A0A1E3A586"/>
<organism evidence="1 2">
    <name type="scientific">Eisenbergiella tayi</name>
    <dbReference type="NCBI Taxonomy" id="1432052"/>
    <lineage>
        <taxon>Bacteria</taxon>
        <taxon>Bacillati</taxon>
        <taxon>Bacillota</taxon>
        <taxon>Clostridia</taxon>
        <taxon>Lachnospirales</taxon>
        <taxon>Lachnospiraceae</taxon>
        <taxon>Eisenbergiella</taxon>
    </lineage>
</organism>
<sequence>MTKYMSVLLLSTVFAFTLLTGVKYANAINQTPLQNVPKDKNTVVTYMVYGNNGEIEQLYSYPAYRADR</sequence>
<name>A0A1E3A586_9FIRM</name>
<dbReference type="Proteomes" id="UP000094067">
    <property type="component" value="Unassembled WGS sequence"/>
</dbReference>
<evidence type="ECO:0000313" key="2">
    <source>
        <dbReference type="Proteomes" id="UP000094067"/>
    </source>
</evidence>
<proteinExistence type="predicted"/>
<protein>
    <submittedName>
        <fullName evidence="1">Uncharacterized protein</fullName>
    </submittedName>
</protein>
<gene>
    <name evidence="1" type="ORF">BEI61_04435</name>
</gene>
<dbReference type="EMBL" id="MCGH01000003">
    <property type="protein sequence ID" value="ODM03637.1"/>
    <property type="molecule type" value="Genomic_DNA"/>
</dbReference>
<evidence type="ECO:0000313" key="1">
    <source>
        <dbReference type="EMBL" id="ODM03637.1"/>
    </source>
</evidence>